<evidence type="ECO:0000313" key="2">
    <source>
        <dbReference type="Proteomes" id="UP000075230"/>
    </source>
</evidence>
<reference evidence="2" key="2">
    <citation type="submission" date="2016-02" db="EMBL/GenBank/DDBJ databases">
        <title>Genome sequencing of Aspergillus luchuensis NBRC 4314.</title>
        <authorList>
            <person name="Yamada O."/>
        </authorList>
    </citation>
    <scope>NUCLEOTIDE SEQUENCE [LARGE SCALE GENOMIC DNA]</scope>
    <source>
        <strain evidence="2">RIB 2604</strain>
    </source>
</reference>
<proteinExistence type="predicted"/>
<organism evidence="1 2">
    <name type="scientific">Aspergillus kawachii</name>
    <name type="common">White koji mold</name>
    <name type="synonym">Aspergillus awamori var. kawachi</name>
    <dbReference type="NCBI Taxonomy" id="1069201"/>
    <lineage>
        <taxon>Eukaryota</taxon>
        <taxon>Fungi</taxon>
        <taxon>Dikarya</taxon>
        <taxon>Ascomycota</taxon>
        <taxon>Pezizomycotina</taxon>
        <taxon>Eurotiomycetes</taxon>
        <taxon>Eurotiomycetidae</taxon>
        <taxon>Eurotiales</taxon>
        <taxon>Aspergillaceae</taxon>
        <taxon>Aspergillus</taxon>
        <taxon>Aspergillus subgen. Circumdati</taxon>
    </lineage>
</organism>
<reference evidence="1 2" key="1">
    <citation type="journal article" date="2016" name="DNA Res.">
        <title>Genome sequence of Aspergillus luchuensis NBRC 4314.</title>
        <authorList>
            <person name="Yamada O."/>
            <person name="Machida M."/>
            <person name="Hosoyama A."/>
            <person name="Goto M."/>
            <person name="Takahashi T."/>
            <person name="Futagami T."/>
            <person name="Yamagata Y."/>
            <person name="Takeuchi M."/>
            <person name="Kobayashi T."/>
            <person name="Koike H."/>
            <person name="Abe K."/>
            <person name="Asai K."/>
            <person name="Arita M."/>
            <person name="Fujita N."/>
            <person name="Fukuda K."/>
            <person name="Higa K."/>
            <person name="Horikawa H."/>
            <person name="Ishikawa T."/>
            <person name="Jinno K."/>
            <person name="Kato Y."/>
            <person name="Kirimura K."/>
            <person name="Mizutani O."/>
            <person name="Nakasone K."/>
            <person name="Sano M."/>
            <person name="Shiraishi Y."/>
            <person name="Tsukahara M."/>
            <person name="Gomi K."/>
        </authorList>
    </citation>
    <scope>NUCLEOTIDE SEQUENCE [LARGE SCALE GENOMIC DNA]</scope>
    <source>
        <strain evidence="1 2">RIB 2604</strain>
    </source>
</reference>
<protein>
    <submittedName>
        <fullName evidence="1">NRPS-like enzyme</fullName>
    </submittedName>
</protein>
<dbReference type="Proteomes" id="UP000075230">
    <property type="component" value="Unassembled WGS sequence"/>
</dbReference>
<dbReference type="EMBL" id="BCWF01000001">
    <property type="protein sequence ID" value="GAT18813.1"/>
    <property type="molecule type" value="Genomic_DNA"/>
</dbReference>
<name>A0A146EYU4_ASPKA</name>
<sequence length="85" mass="9712">MTTRSPHWINFPPSDHQHPWILVDFAWNSGLLRAHLIANKQRWKVTRLPPRALIANPTLDNSLTQMAEVGRKNAAVVPRVQPIFA</sequence>
<accession>A0A146EYU4</accession>
<comment type="caution">
    <text evidence="1">The sequence shown here is derived from an EMBL/GenBank/DDBJ whole genome shotgun (WGS) entry which is preliminary data.</text>
</comment>
<dbReference type="AlphaFoldDB" id="A0A146EYU4"/>
<evidence type="ECO:0000313" key="1">
    <source>
        <dbReference type="EMBL" id="GAT18813.1"/>
    </source>
</evidence>
<gene>
    <name evidence="1" type="ORF">RIB2604_00103120</name>
</gene>